<reference evidence="1" key="1">
    <citation type="submission" date="2016-02" db="EMBL/GenBank/DDBJ databases">
        <title>WGS assembly of Manihot esculenta.</title>
        <authorList>
            <person name="Bredeson J.V."/>
            <person name="Prochnik S.E."/>
            <person name="Lyons J.B."/>
            <person name="Schmutz J."/>
            <person name="Grimwood J."/>
            <person name="Vrebalov J."/>
            <person name="Bart R.S."/>
            <person name="Amuge T."/>
            <person name="Ferguson M.E."/>
            <person name="Green R."/>
            <person name="Putnam N."/>
            <person name="Stites J."/>
            <person name="Rounsley S."/>
            <person name="Rokhsar D.S."/>
        </authorList>
    </citation>
    <scope>NUCLEOTIDE SEQUENCE [LARGE SCALE GENOMIC DNA]</scope>
    <source>
        <tissue evidence="1">Leaf</tissue>
    </source>
</reference>
<dbReference type="EMBL" id="CM004395">
    <property type="protein sequence ID" value="OAY41165.1"/>
    <property type="molecule type" value="Genomic_DNA"/>
</dbReference>
<protein>
    <submittedName>
        <fullName evidence="1">Uncharacterized protein</fullName>
    </submittedName>
</protein>
<proteinExistence type="predicted"/>
<gene>
    <name evidence="1" type="ORF">MANES_09G079500</name>
</gene>
<organism evidence="1">
    <name type="scientific">Manihot esculenta</name>
    <name type="common">Cassava</name>
    <name type="synonym">Jatropha manihot</name>
    <dbReference type="NCBI Taxonomy" id="3983"/>
    <lineage>
        <taxon>Eukaryota</taxon>
        <taxon>Viridiplantae</taxon>
        <taxon>Streptophyta</taxon>
        <taxon>Embryophyta</taxon>
        <taxon>Tracheophyta</taxon>
        <taxon>Spermatophyta</taxon>
        <taxon>Magnoliopsida</taxon>
        <taxon>eudicotyledons</taxon>
        <taxon>Gunneridae</taxon>
        <taxon>Pentapetalae</taxon>
        <taxon>rosids</taxon>
        <taxon>fabids</taxon>
        <taxon>Malpighiales</taxon>
        <taxon>Euphorbiaceae</taxon>
        <taxon>Crotonoideae</taxon>
        <taxon>Manihoteae</taxon>
        <taxon>Manihot</taxon>
    </lineage>
</organism>
<name>A0A2C9VAA4_MANES</name>
<sequence>MILGFGRRPAWDLIVASLGGEVDLLAVGIWSLRDCEESAWDLLACCDNRGLNLLRLELLVCRDWRIVKIGEFSRLEDPLLSQERDLLGVVDLELEIASNCIASIQIADCSLWLSELAKKKSQYKHFKLEELLINPVSHDFVYLVFLV</sequence>
<dbReference type="AlphaFoldDB" id="A0A2C9VAA4"/>
<accession>A0A2C9VAA4</accession>
<evidence type="ECO:0000313" key="1">
    <source>
        <dbReference type="EMBL" id="OAY41165.1"/>
    </source>
</evidence>